<keyword evidence="1" id="KW-1133">Transmembrane helix</keyword>
<evidence type="ECO:0000313" key="2">
    <source>
        <dbReference type="EMBL" id="GLY73678.1"/>
    </source>
</evidence>
<proteinExistence type="predicted"/>
<keyword evidence="1" id="KW-0472">Membrane</keyword>
<reference evidence="2" key="1">
    <citation type="submission" date="2023-03" db="EMBL/GenBank/DDBJ databases">
        <title>Actinoallomurus iriomotensis NBRC 103681.</title>
        <authorList>
            <person name="Ichikawa N."/>
            <person name="Sato H."/>
            <person name="Tonouchi N."/>
        </authorList>
    </citation>
    <scope>NUCLEOTIDE SEQUENCE</scope>
    <source>
        <strain evidence="2">NBRC 103681</strain>
    </source>
</reference>
<accession>A0A9W6RDB6</accession>
<feature type="transmembrane region" description="Helical" evidence="1">
    <location>
        <begin position="18"/>
        <end position="40"/>
    </location>
</feature>
<dbReference type="EMBL" id="BSTJ01000002">
    <property type="protein sequence ID" value="GLY73678.1"/>
    <property type="molecule type" value="Genomic_DNA"/>
</dbReference>
<evidence type="ECO:0000256" key="1">
    <source>
        <dbReference type="SAM" id="Phobius"/>
    </source>
</evidence>
<dbReference type="Proteomes" id="UP001165135">
    <property type="component" value="Unassembled WGS sequence"/>
</dbReference>
<comment type="caution">
    <text evidence="2">The sequence shown here is derived from an EMBL/GenBank/DDBJ whole genome shotgun (WGS) entry which is preliminary data.</text>
</comment>
<gene>
    <name evidence="2" type="ORF">Airi01_019450</name>
</gene>
<name>A0A9W6RDB6_9ACTN</name>
<sequence length="163" mass="17693">MSGQADRSERAPLRTMPWWVAVISAAAVALSATVTTLWLLSIARRDASLRLEAIKDGLTVGAGTGGAAALLLAMRRQWLSERTQAHAEDLAHVTQAHAEEVARDTAYDATQRRVTELYARAVEQLTGKLSLMSSVPIFECPSIQLRWHLSVADSRLSAKSLAT</sequence>
<evidence type="ECO:0000313" key="3">
    <source>
        <dbReference type="Proteomes" id="UP001165135"/>
    </source>
</evidence>
<keyword evidence="1" id="KW-0812">Transmembrane</keyword>
<dbReference type="AlphaFoldDB" id="A0A9W6RDB6"/>
<organism evidence="2 3">
    <name type="scientific">Actinoallomurus iriomotensis</name>
    <dbReference type="NCBI Taxonomy" id="478107"/>
    <lineage>
        <taxon>Bacteria</taxon>
        <taxon>Bacillati</taxon>
        <taxon>Actinomycetota</taxon>
        <taxon>Actinomycetes</taxon>
        <taxon>Streptosporangiales</taxon>
        <taxon>Thermomonosporaceae</taxon>
        <taxon>Actinoallomurus</taxon>
    </lineage>
</organism>
<protein>
    <submittedName>
        <fullName evidence="2">Uncharacterized protein</fullName>
    </submittedName>
</protein>